<dbReference type="PANTHER" id="PTHR42901:SF1">
    <property type="entry name" value="ALCOHOL DEHYDROGENASE"/>
    <property type="match status" value="1"/>
</dbReference>
<dbReference type="InterPro" id="IPR036291">
    <property type="entry name" value="NAD(P)-bd_dom_sf"/>
</dbReference>
<dbReference type="InterPro" id="IPR002347">
    <property type="entry name" value="SDR_fam"/>
</dbReference>
<evidence type="ECO:0000313" key="4">
    <source>
        <dbReference type="EMBL" id="KID49964.1"/>
    </source>
</evidence>
<dbReference type="PROSITE" id="PS00061">
    <property type="entry name" value="ADH_SHORT"/>
    <property type="match status" value="1"/>
</dbReference>
<organism evidence="4 5">
    <name type="scientific">Fusobacterium necrophorum subsp. funduliforme B35</name>
    <dbReference type="NCBI Taxonomy" id="1226633"/>
    <lineage>
        <taxon>Bacteria</taxon>
        <taxon>Fusobacteriati</taxon>
        <taxon>Fusobacteriota</taxon>
        <taxon>Fusobacteriia</taxon>
        <taxon>Fusobacteriales</taxon>
        <taxon>Fusobacteriaceae</taxon>
        <taxon>Fusobacterium</taxon>
    </lineage>
</organism>
<dbReference type="PRINTS" id="PR00081">
    <property type="entry name" value="GDHRDH"/>
</dbReference>
<dbReference type="PANTHER" id="PTHR42901">
    <property type="entry name" value="ALCOHOL DEHYDROGENASE"/>
    <property type="match status" value="1"/>
</dbReference>
<dbReference type="PRINTS" id="PR00080">
    <property type="entry name" value="SDRFAMILY"/>
</dbReference>
<comment type="similarity">
    <text evidence="1 3">Belongs to the short-chain dehydrogenases/reductases (SDR) family.</text>
</comment>
<dbReference type="SUPFAM" id="SSF51735">
    <property type="entry name" value="NAD(P)-binding Rossmann-fold domains"/>
    <property type="match status" value="1"/>
</dbReference>
<dbReference type="AlphaFoldDB" id="A0A017H2L6"/>
<dbReference type="Pfam" id="PF00106">
    <property type="entry name" value="adh_short"/>
    <property type="match status" value="1"/>
</dbReference>
<reference evidence="4 5" key="1">
    <citation type="submission" date="2013-08" db="EMBL/GenBank/DDBJ databases">
        <title>An opportunistic ruminal bacterium that causes liver abscesses in cattle.</title>
        <authorList>
            <person name="Benahmed F.H."/>
            <person name="Rasmussen M."/>
            <person name="Harbottle H."/>
            <person name="Soppet D."/>
            <person name="Nagaraja T.G."/>
            <person name="Davidson M."/>
        </authorList>
    </citation>
    <scope>NUCLEOTIDE SEQUENCE [LARGE SCALE GENOMIC DNA]</scope>
    <source>
        <strain evidence="4 5">B35</strain>
    </source>
</reference>
<dbReference type="GO" id="GO:0016616">
    <property type="term" value="F:oxidoreductase activity, acting on the CH-OH group of donors, NAD or NADP as acceptor"/>
    <property type="evidence" value="ECO:0007669"/>
    <property type="project" value="UniProtKB-ARBA"/>
</dbReference>
<proteinExistence type="inferred from homology"/>
<evidence type="ECO:0000256" key="1">
    <source>
        <dbReference type="ARBA" id="ARBA00006484"/>
    </source>
</evidence>
<dbReference type="EMBL" id="AUZI01000010">
    <property type="protein sequence ID" value="KID49964.1"/>
    <property type="molecule type" value="Genomic_DNA"/>
</dbReference>
<comment type="caution">
    <text evidence="4">The sequence shown here is derived from an EMBL/GenBank/DDBJ whole genome shotgun (WGS) entry which is preliminary data.</text>
</comment>
<dbReference type="Gene3D" id="3.40.50.720">
    <property type="entry name" value="NAD(P)-binding Rossmann-like Domain"/>
    <property type="match status" value="1"/>
</dbReference>
<dbReference type="FunFam" id="3.40.50.720:FF:000047">
    <property type="entry name" value="NADP-dependent L-serine/L-allo-threonine dehydrogenase"/>
    <property type="match status" value="1"/>
</dbReference>
<evidence type="ECO:0000313" key="5">
    <source>
        <dbReference type="Proteomes" id="UP000031184"/>
    </source>
</evidence>
<dbReference type="PATRIC" id="fig|1226633.4.peg.443"/>
<dbReference type="RefSeq" id="WP_039121232.1">
    <property type="nucleotide sequence ID" value="NZ_AOJP01000011.1"/>
</dbReference>
<protein>
    <submittedName>
        <fullName evidence="4">L-allo-threonine dehydrogenase</fullName>
    </submittedName>
</protein>
<evidence type="ECO:0000256" key="3">
    <source>
        <dbReference type="RuleBase" id="RU000363"/>
    </source>
</evidence>
<name>A0A017H2L6_9FUSO</name>
<keyword evidence="2" id="KW-0560">Oxidoreductase</keyword>
<evidence type="ECO:0000256" key="2">
    <source>
        <dbReference type="ARBA" id="ARBA00023002"/>
    </source>
</evidence>
<gene>
    <name evidence="4" type="ORF">C095_02230</name>
</gene>
<sequence>MNCENRLQGKIAFITGATSGIGKATAIALAKEGVDLILTARREQLLLELKSHLEQTYNIRVFSLRFDVRDSQTVKRSIEMLPLSWRNIQILVNNAGLALGLDKEYMNTSEDIDTVIDTNVKGMLYVTNAVVPLMLSHRKPSIIVNLGSVAGDSAYAGGAVYCASKAAIKILSDGLRIDLIDSPIKITNVKPGVVETNFSNIRFKGDEERAKKVYTGIQSLTPEDIADTIVYICNLPDNVQIPEITMTPMMQADGLHIYRHSNENTF</sequence>
<dbReference type="OrthoDB" id="9775296at2"/>
<dbReference type="InterPro" id="IPR020904">
    <property type="entry name" value="Sc_DH/Rdtase_CS"/>
</dbReference>
<accession>A0A017H2L6</accession>
<dbReference type="Proteomes" id="UP000031184">
    <property type="component" value="Unassembled WGS sequence"/>
</dbReference>